<dbReference type="AlphaFoldDB" id="A0A2H3AVV7"/>
<accession>A0A2H3AVV7</accession>
<keyword evidence="2" id="KW-1185">Reference proteome</keyword>
<protein>
    <submittedName>
        <fullName evidence="1">Uncharacterized protein</fullName>
    </submittedName>
</protein>
<dbReference type="Proteomes" id="UP000218334">
    <property type="component" value="Unassembled WGS sequence"/>
</dbReference>
<evidence type="ECO:0000313" key="2">
    <source>
        <dbReference type="Proteomes" id="UP000218334"/>
    </source>
</evidence>
<gene>
    <name evidence="1" type="ORF">ARMSODRAFT_965508</name>
</gene>
<organism evidence="1 2">
    <name type="scientific">Armillaria solidipes</name>
    <dbReference type="NCBI Taxonomy" id="1076256"/>
    <lineage>
        <taxon>Eukaryota</taxon>
        <taxon>Fungi</taxon>
        <taxon>Dikarya</taxon>
        <taxon>Basidiomycota</taxon>
        <taxon>Agaricomycotina</taxon>
        <taxon>Agaricomycetes</taxon>
        <taxon>Agaricomycetidae</taxon>
        <taxon>Agaricales</taxon>
        <taxon>Marasmiineae</taxon>
        <taxon>Physalacriaceae</taxon>
        <taxon>Armillaria</taxon>
    </lineage>
</organism>
<dbReference type="EMBL" id="KZ293481">
    <property type="protein sequence ID" value="PBK60864.1"/>
    <property type="molecule type" value="Genomic_DNA"/>
</dbReference>
<sequence length="64" mass="7291">MSVPTTDSEHVGASWRPMTLKYPSWTYDLQTSVNSARKEPRQESPLVAQSYCHLIQCLVAVWLP</sequence>
<reference evidence="2" key="1">
    <citation type="journal article" date="2017" name="Nat. Ecol. Evol.">
        <title>Genome expansion and lineage-specific genetic innovations in the forest pathogenic fungi Armillaria.</title>
        <authorList>
            <person name="Sipos G."/>
            <person name="Prasanna A.N."/>
            <person name="Walter M.C."/>
            <person name="O'Connor E."/>
            <person name="Balint B."/>
            <person name="Krizsan K."/>
            <person name="Kiss B."/>
            <person name="Hess J."/>
            <person name="Varga T."/>
            <person name="Slot J."/>
            <person name="Riley R."/>
            <person name="Boka B."/>
            <person name="Rigling D."/>
            <person name="Barry K."/>
            <person name="Lee J."/>
            <person name="Mihaltcheva S."/>
            <person name="LaButti K."/>
            <person name="Lipzen A."/>
            <person name="Waldron R."/>
            <person name="Moloney N.M."/>
            <person name="Sperisen C."/>
            <person name="Kredics L."/>
            <person name="Vagvoelgyi C."/>
            <person name="Patrignani A."/>
            <person name="Fitzpatrick D."/>
            <person name="Nagy I."/>
            <person name="Doyle S."/>
            <person name="Anderson J.B."/>
            <person name="Grigoriev I.V."/>
            <person name="Gueldener U."/>
            <person name="Muensterkoetter M."/>
            <person name="Nagy L.G."/>
        </authorList>
    </citation>
    <scope>NUCLEOTIDE SEQUENCE [LARGE SCALE GENOMIC DNA]</scope>
    <source>
        <strain evidence="2">28-4</strain>
    </source>
</reference>
<evidence type="ECO:0000313" key="1">
    <source>
        <dbReference type="EMBL" id="PBK60864.1"/>
    </source>
</evidence>
<proteinExistence type="predicted"/>
<name>A0A2H3AVV7_9AGAR</name>